<feature type="signal peptide" evidence="1">
    <location>
        <begin position="1"/>
        <end position="21"/>
    </location>
</feature>
<evidence type="ECO:0000256" key="1">
    <source>
        <dbReference type="SAM" id="SignalP"/>
    </source>
</evidence>
<proteinExistence type="evidence at transcript level"/>
<reference evidence="2" key="1">
    <citation type="submission" date="2014-03" db="EMBL/GenBank/DDBJ databases">
        <title>The sialotranscriptome of Amblyomma triste, Amblyomma parvum and Amblyomma cajennense ticks, uncovered by 454-based RNA-seq.</title>
        <authorList>
            <person name="Garcia G.R."/>
            <person name="Gardinassi L.G."/>
            <person name="Ribeiro J.M."/>
            <person name="Anatriello E."/>
            <person name="Ferreira B.R."/>
            <person name="Moreira H.N."/>
            <person name="Mafra C."/>
            <person name="Olegario M.M."/>
            <person name="Szabo P.J."/>
            <person name="Miranda-Santos I.K."/>
            <person name="Maruyama S.R."/>
        </authorList>
    </citation>
    <scope>NUCLEOTIDE SEQUENCE</scope>
    <source>
        <strain evidence="2">Uberlandia</strain>
        <tissue evidence="2">Salivary glands</tissue>
    </source>
</reference>
<dbReference type="EMBL" id="GBBK01005545">
    <property type="protein sequence ID" value="JAC18937.1"/>
    <property type="molecule type" value="mRNA"/>
</dbReference>
<sequence>MFVAAVICATLAVLITGDARPQPPDDIQTSTVFDDPDCDRKEGNDHVHKTCTPKCGDMLVPLNGSERCHLFGAKGTEPLIPIERTEAQTVGICRDGDCIKKPEDSQP</sequence>
<feature type="chain" id="PRO_5001519624" evidence="1">
    <location>
        <begin position="22"/>
        <end position="107"/>
    </location>
</feature>
<name>A0A023FBS8_AMBCJ</name>
<protein>
    <submittedName>
        <fullName evidence="2">Putative secreted protein</fullName>
    </submittedName>
</protein>
<keyword evidence="1" id="KW-0732">Signal</keyword>
<accession>A0A023FBS8</accession>
<dbReference type="AlphaFoldDB" id="A0A023FBS8"/>
<evidence type="ECO:0000313" key="2">
    <source>
        <dbReference type="EMBL" id="JAC18937.1"/>
    </source>
</evidence>
<organism evidence="2">
    <name type="scientific">Amblyomma cajennense</name>
    <name type="common">Cayenne tick</name>
    <name type="synonym">Acarus cajennensis</name>
    <dbReference type="NCBI Taxonomy" id="34607"/>
    <lineage>
        <taxon>Eukaryota</taxon>
        <taxon>Metazoa</taxon>
        <taxon>Ecdysozoa</taxon>
        <taxon>Arthropoda</taxon>
        <taxon>Chelicerata</taxon>
        <taxon>Arachnida</taxon>
        <taxon>Acari</taxon>
        <taxon>Parasitiformes</taxon>
        <taxon>Ixodida</taxon>
        <taxon>Ixodoidea</taxon>
        <taxon>Ixodidae</taxon>
        <taxon>Amblyomminae</taxon>
        <taxon>Amblyomma</taxon>
    </lineage>
</organism>